<dbReference type="PANTHER" id="PTHR30376:SF3">
    <property type="entry name" value="RNA POLYMERASE SIGMA FACTOR RPOH"/>
    <property type="match status" value="1"/>
</dbReference>
<accession>A0ABR8YQF5</accession>
<dbReference type="NCBIfam" id="TIGR02846">
    <property type="entry name" value="spore_sigmaK"/>
    <property type="match status" value="1"/>
</dbReference>
<dbReference type="InterPro" id="IPR050813">
    <property type="entry name" value="Sigma-70_Factor"/>
</dbReference>
<dbReference type="PROSITE" id="PS00715">
    <property type="entry name" value="SIGMA70_1"/>
    <property type="match status" value="1"/>
</dbReference>
<keyword evidence="2" id="KW-0749">Sporulation</keyword>
<dbReference type="Pfam" id="PF04545">
    <property type="entry name" value="Sigma70_r4"/>
    <property type="match status" value="1"/>
</dbReference>
<keyword evidence="6 7" id="KW-0804">Transcription</keyword>
<evidence type="ECO:0000259" key="8">
    <source>
        <dbReference type="PROSITE" id="PS50943"/>
    </source>
</evidence>
<comment type="function">
    <text evidence="7">Sigma factors are initiation factors that promote the attachment of RNA polymerase to specific initiation sites and are then released.</text>
</comment>
<sequence length="236" mass="26833">MVFFNWFFNVIGDITLLTAYVSGSSSFPQPLTEEEEKEYLQKFKDGDVEAKNILVERNLRLVAHIVKKYSFPGKEIDDLISIGTVGLIKAIDSFDSSKGTRLATYAARCIENEILMLIRNNKKIKGEVYLQDPIGIDKEGNEISLMDILSSDKDSIAEIVENKIQVKKLYGKINTVLQEREKLIIEMRYGLIDGKAKTQREIAKILGISRSYVSRIEKRALKKLCKELNSPDNSTY</sequence>
<reference evidence="9 10" key="1">
    <citation type="submission" date="2020-08" db="EMBL/GenBank/DDBJ databases">
        <title>A Genomic Blueprint of the Chicken Gut Microbiome.</title>
        <authorList>
            <person name="Gilroy R."/>
            <person name="Ravi A."/>
            <person name="Getino M."/>
            <person name="Pursley I."/>
            <person name="Horton D.L."/>
            <person name="Alikhan N.-F."/>
            <person name="Baker D."/>
            <person name="Gharbi K."/>
            <person name="Hall N."/>
            <person name="Watson M."/>
            <person name="Adriaenssens E.M."/>
            <person name="Foster-Nyarko E."/>
            <person name="Jarju S."/>
            <person name="Secka A."/>
            <person name="Antonio M."/>
            <person name="Oren A."/>
            <person name="Chaudhuri R."/>
            <person name="La Ragione R.M."/>
            <person name="Hildebrand F."/>
            <person name="Pallen M.J."/>
        </authorList>
    </citation>
    <scope>NUCLEOTIDE SEQUENCE [LARGE SCALE GENOMIC DNA]</scope>
    <source>
        <strain evidence="9 10">N37</strain>
    </source>
</reference>
<dbReference type="InterPro" id="IPR014284">
    <property type="entry name" value="RNA_pol_sigma-70_dom"/>
</dbReference>
<name>A0ABR8YQF5_9CLOT</name>
<dbReference type="Gene3D" id="1.20.120.1810">
    <property type="match status" value="1"/>
</dbReference>
<dbReference type="InterPro" id="IPR007630">
    <property type="entry name" value="RNA_pol_sigma70_r4"/>
</dbReference>
<proteinExistence type="inferred from homology"/>
<dbReference type="InterPro" id="IPR013324">
    <property type="entry name" value="RNA_pol_sigma_r3/r4-like"/>
</dbReference>
<dbReference type="RefSeq" id="WP_191739213.1">
    <property type="nucleotide sequence ID" value="NZ_JACSQB010000035.1"/>
</dbReference>
<evidence type="ECO:0000256" key="3">
    <source>
        <dbReference type="ARBA" id="ARBA00023015"/>
    </source>
</evidence>
<dbReference type="CDD" id="cd06171">
    <property type="entry name" value="Sigma70_r4"/>
    <property type="match status" value="1"/>
</dbReference>
<dbReference type="InterPro" id="IPR036388">
    <property type="entry name" value="WH-like_DNA-bd_sf"/>
</dbReference>
<evidence type="ECO:0000256" key="5">
    <source>
        <dbReference type="ARBA" id="ARBA00023125"/>
    </source>
</evidence>
<protein>
    <recommendedName>
        <fullName evidence="7">RNA polymerase sigma factor</fullName>
    </recommendedName>
</protein>
<dbReference type="PROSITE" id="PS50943">
    <property type="entry name" value="HTH_CROC1"/>
    <property type="match status" value="1"/>
</dbReference>
<dbReference type="PIRSF" id="PIRSF000770">
    <property type="entry name" value="RNA_pol_sigma-SigE/K"/>
    <property type="match status" value="1"/>
</dbReference>
<comment type="caution">
    <text evidence="9">The sequence shown here is derived from an EMBL/GenBank/DDBJ whole genome shotgun (WGS) entry which is preliminary data.</text>
</comment>
<evidence type="ECO:0000256" key="2">
    <source>
        <dbReference type="ARBA" id="ARBA00022969"/>
    </source>
</evidence>
<evidence type="ECO:0000256" key="6">
    <source>
        <dbReference type="ARBA" id="ARBA00023163"/>
    </source>
</evidence>
<evidence type="ECO:0000256" key="4">
    <source>
        <dbReference type="ARBA" id="ARBA00023082"/>
    </source>
</evidence>
<keyword evidence="5 7" id="KW-0238">DNA-binding</keyword>
<dbReference type="InterPro" id="IPR001387">
    <property type="entry name" value="Cro/C1-type_HTH"/>
</dbReference>
<evidence type="ECO:0000256" key="7">
    <source>
        <dbReference type="RuleBase" id="RU362124"/>
    </source>
</evidence>
<dbReference type="SUPFAM" id="SSF88946">
    <property type="entry name" value="Sigma2 domain of RNA polymerase sigma factors"/>
    <property type="match status" value="1"/>
</dbReference>
<dbReference type="InterPro" id="IPR013325">
    <property type="entry name" value="RNA_pol_sigma_r2"/>
</dbReference>
<dbReference type="InterPro" id="IPR007627">
    <property type="entry name" value="RNA_pol_sigma70_r2"/>
</dbReference>
<keyword evidence="4 7" id="KW-0731">Sigma factor</keyword>
<dbReference type="EMBL" id="JACSQB010000035">
    <property type="protein sequence ID" value="MBD8046241.1"/>
    <property type="molecule type" value="Genomic_DNA"/>
</dbReference>
<dbReference type="Proteomes" id="UP000627166">
    <property type="component" value="Unassembled WGS sequence"/>
</dbReference>
<dbReference type="InterPro" id="IPR014209">
    <property type="entry name" value="RNA_pol_sigma-K"/>
</dbReference>
<dbReference type="InterPro" id="IPR000943">
    <property type="entry name" value="RNA_pol_sigma70"/>
</dbReference>
<dbReference type="PROSITE" id="PS00716">
    <property type="entry name" value="SIGMA70_2"/>
    <property type="match status" value="1"/>
</dbReference>
<dbReference type="NCBIfam" id="TIGR02937">
    <property type="entry name" value="sigma70-ECF"/>
    <property type="match status" value="1"/>
</dbReference>
<dbReference type="Pfam" id="PF04542">
    <property type="entry name" value="Sigma70_r2"/>
    <property type="match status" value="1"/>
</dbReference>
<gene>
    <name evidence="9" type="primary">sigK</name>
    <name evidence="9" type="ORF">H9637_04145</name>
</gene>
<dbReference type="NCBIfam" id="NF004471">
    <property type="entry name" value="PRK05803.1"/>
    <property type="match status" value="1"/>
</dbReference>
<keyword evidence="10" id="KW-1185">Reference proteome</keyword>
<dbReference type="PRINTS" id="PR00046">
    <property type="entry name" value="SIGMA70FCT"/>
</dbReference>
<dbReference type="Gene3D" id="1.10.10.10">
    <property type="entry name" value="Winged helix-like DNA-binding domain superfamily/Winged helix DNA-binding domain"/>
    <property type="match status" value="1"/>
</dbReference>
<feature type="domain" description="HTH cro/C1-type" evidence="8">
    <location>
        <begin position="198"/>
        <end position="218"/>
    </location>
</feature>
<evidence type="ECO:0000256" key="1">
    <source>
        <dbReference type="ARBA" id="ARBA00007788"/>
    </source>
</evidence>
<keyword evidence="3 7" id="KW-0805">Transcription regulation</keyword>
<dbReference type="SUPFAM" id="SSF88659">
    <property type="entry name" value="Sigma3 and sigma4 domains of RNA polymerase sigma factors"/>
    <property type="match status" value="1"/>
</dbReference>
<evidence type="ECO:0000313" key="10">
    <source>
        <dbReference type="Proteomes" id="UP000627166"/>
    </source>
</evidence>
<dbReference type="PANTHER" id="PTHR30376">
    <property type="entry name" value="SIGMA FACTOR RPOH HEAT SHOCK RELATED"/>
    <property type="match status" value="1"/>
</dbReference>
<organism evidence="9 10">
    <name type="scientific">Clostridium faecium</name>
    <dbReference type="NCBI Taxonomy" id="2762223"/>
    <lineage>
        <taxon>Bacteria</taxon>
        <taxon>Bacillati</taxon>
        <taxon>Bacillota</taxon>
        <taxon>Clostridia</taxon>
        <taxon>Eubacteriales</taxon>
        <taxon>Clostridiaceae</taxon>
        <taxon>Clostridium</taxon>
    </lineage>
</organism>
<comment type="similarity">
    <text evidence="1 7">Belongs to the sigma-70 factor family.</text>
</comment>
<evidence type="ECO:0000313" key="9">
    <source>
        <dbReference type="EMBL" id="MBD8046241.1"/>
    </source>
</evidence>